<evidence type="ECO:0000313" key="3">
    <source>
        <dbReference type="Proteomes" id="UP000435649"/>
    </source>
</evidence>
<dbReference type="Gene3D" id="3.30.700.10">
    <property type="entry name" value="Glycoprotein, Type 4 Pilin"/>
    <property type="match status" value="1"/>
</dbReference>
<keyword evidence="1" id="KW-0812">Transmembrane</keyword>
<organism evidence="2 3">
    <name type="scientific">Victivallis lenta</name>
    <dbReference type="NCBI Taxonomy" id="2606640"/>
    <lineage>
        <taxon>Bacteria</taxon>
        <taxon>Pseudomonadati</taxon>
        <taxon>Lentisphaerota</taxon>
        <taxon>Lentisphaeria</taxon>
        <taxon>Victivallales</taxon>
        <taxon>Victivallaceae</taxon>
        <taxon>Victivallis</taxon>
    </lineage>
</organism>
<dbReference type="InterPro" id="IPR045584">
    <property type="entry name" value="Pilin-like"/>
</dbReference>
<dbReference type="Proteomes" id="UP000435649">
    <property type="component" value="Unassembled WGS sequence"/>
</dbReference>
<dbReference type="PANTHER" id="PTHR30093:SF2">
    <property type="entry name" value="TYPE II SECRETION SYSTEM PROTEIN H"/>
    <property type="match status" value="1"/>
</dbReference>
<dbReference type="NCBIfam" id="TIGR02532">
    <property type="entry name" value="IV_pilin_GFxxxE"/>
    <property type="match status" value="1"/>
</dbReference>
<dbReference type="InterPro" id="IPR012902">
    <property type="entry name" value="N_methyl_site"/>
</dbReference>
<keyword evidence="3" id="KW-1185">Reference proteome</keyword>
<dbReference type="SUPFAM" id="SSF54523">
    <property type="entry name" value="Pili subunits"/>
    <property type="match status" value="1"/>
</dbReference>
<reference evidence="2 3" key="1">
    <citation type="submission" date="2019-08" db="EMBL/GenBank/DDBJ databases">
        <title>In-depth cultivation of the pig gut microbiome towards novel bacterial diversity and tailored functional studies.</title>
        <authorList>
            <person name="Wylensek D."/>
            <person name="Hitch T.C.A."/>
            <person name="Clavel T."/>
        </authorList>
    </citation>
    <scope>NUCLEOTIDE SEQUENCE [LARGE SCALE GENOMIC DNA]</scope>
    <source>
        <strain evidence="2 3">BBE-744-WT-12</strain>
    </source>
</reference>
<comment type="caution">
    <text evidence="2">The sequence shown here is derived from an EMBL/GenBank/DDBJ whole genome shotgun (WGS) entry which is preliminary data.</text>
</comment>
<feature type="transmembrane region" description="Helical" evidence="1">
    <location>
        <begin position="7"/>
        <end position="28"/>
    </location>
</feature>
<dbReference type="EMBL" id="VUNS01000007">
    <property type="protein sequence ID" value="MST97088.1"/>
    <property type="molecule type" value="Genomic_DNA"/>
</dbReference>
<keyword evidence="1" id="KW-1133">Transmembrane helix</keyword>
<gene>
    <name evidence="2" type="ORF">FYJ85_08535</name>
</gene>
<dbReference type="AlphaFoldDB" id="A0A844G3I9"/>
<keyword evidence="1" id="KW-0472">Membrane</keyword>
<protein>
    <submittedName>
        <fullName evidence="2">Prepilin-type N-terminal cleavage/methylation domain-containing protein</fullName>
    </submittedName>
</protein>
<dbReference type="PANTHER" id="PTHR30093">
    <property type="entry name" value="GENERAL SECRETION PATHWAY PROTEIN G"/>
    <property type="match status" value="1"/>
</dbReference>
<evidence type="ECO:0000256" key="1">
    <source>
        <dbReference type="SAM" id="Phobius"/>
    </source>
</evidence>
<evidence type="ECO:0000313" key="2">
    <source>
        <dbReference type="EMBL" id="MST97088.1"/>
    </source>
</evidence>
<sequence length="241" mass="27019">MRNTFTLIELLVVIAIIAILASMLLPALNQARSRAHAVKCAGNLKQFGMAEAIYSTAYDDFVVPLLLNNSWDNAMRWCNNAGFLQALGASMKSTYDDGNVNLNTGFFCPAKPADRNANNYTGHWYAKNMHYPGVAASDSFPSGTDASRQSFKITSLARPSLRMNIVDGVGTFVRYNDPKYMIPEKGDSSGYWMAFRHHNYTLNALLWDGHVETLNRRQLHDGNWTQQPGCPIFDRWILSAR</sequence>
<proteinExistence type="predicted"/>
<accession>A0A844G3I9</accession>
<dbReference type="RefSeq" id="WP_154417901.1">
    <property type="nucleotide sequence ID" value="NZ_DBFCGB010000017.1"/>
</dbReference>
<name>A0A844G3I9_9BACT</name>